<reference evidence="2 3" key="1">
    <citation type="submission" date="2019-02" db="EMBL/GenBank/DDBJ databases">
        <title>Genomic Encyclopedia of Archaeal and Bacterial Type Strains, Phase II (KMG-II): from individual species to whole genera.</title>
        <authorList>
            <person name="Goeker M."/>
        </authorList>
    </citation>
    <scope>NUCLEOTIDE SEQUENCE [LARGE SCALE GENOMIC DNA]</scope>
    <source>
        <strain evidence="2 3">DSM 21411</strain>
    </source>
</reference>
<organism evidence="2 3">
    <name type="scientific">Cecembia calidifontis</name>
    <dbReference type="NCBI Taxonomy" id="1187080"/>
    <lineage>
        <taxon>Bacteria</taxon>
        <taxon>Pseudomonadati</taxon>
        <taxon>Bacteroidota</taxon>
        <taxon>Cytophagia</taxon>
        <taxon>Cytophagales</taxon>
        <taxon>Cyclobacteriaceae</taxon>
        <taxon>Cecembia</taxon>
    </lineage>
</organism>
<dbReference type="Pfam" id="PF12836">
    <property type="entry name" value="HHH_3"/>
    <property type="match status" value="2"/>
</dbReference>
<dbReference type="SUPFAM" id="SSF47781">
    <property type="entry name" value="RuvA domain 2-like"/>
    <property type="match status" value="2"/>
</dbReference>
<keyword evidence="1" id="KW-0812">Transmembrane</keyword>
<name>A0A4Q7P831_9BACT</name>
<dbReference type="PANTHER" id="PTHR21180">
    <property type="entry name" value="ENDONUCLEASE/EXONUCLEASE/PHOSPHATASE FAMILY DOMAIN-CONTAINING PROTEIN 1"/>
    <property type="match status" value="1"/>
</dbReference>
<keyword evidence="1" id="KW-0472">Membrane</keyword>
<proteinExistence type="predicted"/>
<dbReference type="Gene3D" id="1.10.150.280">
    <property type="entry name" value="AF1531-like domain"/>
    <property type="match status" value="1"/>
</dbReference>
<dbReference type="InterPro" id="IPR010994">
    <property type="entry name" value="RuvA_2-like"/>
</dbReference>
<evidence type="ECO:0000256" key="1">
    <source>
        <dbReference type="SAM" id="Phobius"/>
    </source>
</evidence>
<dbReference type="InterPro" id="IPR051675">
    <property type="entry name" value="Endo/Exo/Phosphatase_dom_1"/>
</dbReference>
<keyword evidence="1" id="KW-1133">Transmembrane helix</keyword>
<dbReference type="GO" id="GO:0015628">
    <property type="term" value="P:protein secretion by the type II secretion system"/>
    <property type="evidence" value="ECO:0007669"/>
    <property type="project" value="TreeGrafter"/>
</dbReference>
<dbReference type="Proteomes" id="UP000292209">
    <property type="component" value="Unassembled WGS sequence"/>
</dbReference>
<dbReference type="Gene3D" id="1.10.150.320">
    <property type="entry name" value="Photosystem II 12 kDa extrinsic protein"/>
    <property type="match status" value="1"/>
</dbReference>
<sequence>MKKILFYYLRTYLGFSVRESRGFVLVVPSLFLLYFLPSIYEWGLSKKNQKLFAQYELAIDSLIQAGKVPYVFRPQESFSSPDTVKRTVLPNKPRNPGFNRIDFNEADSVVLQIVPGIGQTMASRIVKFRESIGGLHHREQLLEVYGMTPELVEKLWDHFDFNPGIFRMIPINQVNVQDLAKHPYITYGAAKVIIAYRDQHGYFRQADDLLQIKIFNKDWVDRLAPYLEFQH</sequence>
<comment type="caution">
    <text evidence="2">The sequence shown here is derived from an EMBL/GenBank/DDBJ whole genome shotgun (WGS) entry which is preliminary data.</text>
</comment>
<dbReference type="PANTHER" id="PTHR21180:SF32">
    <property type="entry name" value="ENDONUCLEASE_EXONUCLEASE_PHOSPHATASE FAMILY DOMAIN-CONTAINING PROTEIN 1"/>
    <property type="match status" value="1"/>
</dbReference>
<dbReference type="GO" id="GO:0015627">
    <property type="term" value="C:type II protein secretion system complex"/>
    <property type="evidence" value="ECO:0007669"/>
    <property type="project" value="TreeGrafter"/>
</dbReference>
<dbReference type="GO" id="GO:0003677">
    <property type="term" value="F:DNA binding"/>
    <property type="evidence" value="ECO:0007669"/>
    <property type="project" value="UniProtKB-KW"/>
</dbReference>
<evidence type="ECO:0000313" key="2">
    <source>
        <dbReference type="EMBL" id="RZS96261.1"/>
    </source>
</evidence>
<evidence type="ECO:0000313" key="3">
    <source>
        <dbReference type="Proteomes" id="UP000292209"/>
    </source>
</evidence>
<protein>
    <submittedName>
        <fullName evidence="2">DNA uptake protein ComE-like DNA-binding protein</fullName>
    </submittedName>
</protein>
<dbReference type="AlphaFoldDB" id="A0A4Q7P831"/>
<keyword evidence="3" id="KW-1185">Reference proteome</keyword>
<dbReference type="EMBL" id="SGXG01000001">
    <property type="protein sequence ID" value="RZS96261.1"/>
    <property type="molecule type" value="Genomic_DNA"/>
</dbReference>
<feature type="transmembrane region" description="Helical" evidence="1">
    <location>
        <begin position="20"/>
        <end position="40"/>
    </location>
</feature>
<dbReference type="RefSeq" id="WP_130275239.1">
    <property type="nucleotide sequence ID" value="NZ_SGXG01000001.1"/>
</dbReference>
<gene>
    <name evidence="2" type="ORF">BC751_1828</name>
</gene>
<dbReference type="OrthoDB" id="981124at2"/>
<accession>A0A4Q7P831</accession>
<keyword evidence="2" id="KW-0238">DNA-binding</keyword>